<dbReference type="GO" id="GO:0006281">
    <property type="term" value="P:DNA repair"/>
    <property type="evidence" value="ECO:0007669"/>
    <property type="project" value="InterPro"/>
</dbReference>
<evidence type="ECO:0000256" key="2">
    <source>
        <dbReference type="ARBA" id="ARBA00022763"/>
    </source>
</evidence>
<evidence type="ECO:0000313" key="4">
    <source>
        <dbReference type="EMBL" id="ASJ96670.1"/>
    </source>
</evidence>
<dbReference type="KEGG" id="smav:CFF01_08775"/>
<comment type="similarity">
    <text evidence="1">Belongs to the DNA polymerase type-Y family.</text>
</comment>
<dbReference type="InterPro" id="IPR050356">
    <property type="entry name" value="SulA_CellDiv_inhibitor"/>
</dbReference>
<organism evidence="4 5">
    <name type="scientific">Shewanella marisflavi</name>
    <dbReference type="NCBI Taxonomy" id="260364"/>
    <lineage>
        <taxon>Bacteria</taxon>
        <taxon>Pseudomonadati</taxon>
        <taxon>Pseudomonadota</taxon>
        <taxon>Gammaproteobacteria</taxon>
        <taxon>Alteromonadales</taxon>
        <taxon>Shewanellaceae</taxon>
        <taxon>Shewanella</taxon>
    </lineage>
</organism>
<dbReference type="RefSeq" id="WP_088904549.1">
    <property type="nucleotide sequence ID" value="NZ_CP022272.1"/>
</dbReference>
<proteinExistence type="inferred from homology"/>
<evidence type="ECO:0000259" key="3">
    <source>
        <dbReference type="Pfam" id="PF00817"/>
    </source>
</evidence>
<dbReference type="PANTHER" id="PTHR35369:SF2">
    <property type="entry name" value="BLR3025 PROTEIN"/>
    <property type="match status" value="1"/>
</dbReference>
<dbReference type="AlphaFoldDB" id="A0AAC9XNA2"/>
<dbReference type="InterPro" id="IPR043502">
    <property type="entry name" value="DNA/RNA_pol_sf"/>
</dbReference>
<protein>
    <recommendedName>
        <fullName evidence="3">UmuC domain-containing protein</fullName>
    </recommendedName>
</protein>
<keyword evidence="2" id="KW-0227">DNA damage</keyword>
<reference evidence="4 5" key="1">
    <citation type="submission" date="2017-06" db="EMBL/GenBank/DDBJ databases">
        <title>Complete genome sequence of Shewanella marisflavi EP1 associated with anaerobic 2,4-dinitrotoluene reduction and salt tolerance.</title>
        <authorList>
            <person name="Huang J."/>
        </authorList>
    </citation>
    <scope>NUCLEOTIDE SEQUENCE [LARGE SCALE GENOMIC DNA]</scope>
    <source>
        <strain evidence="4 5">EP1</strain>
    </source>
</reference>
<dbReference type="InterPro" id="IPR043128">
    <property type="entry name" value="Rev_trsase/Diguanyl_cyclase"/>
</dbReference>
<dbReference type="Gene3D" id="3.40.1170.60">
    <property type="match status" value="1"/>
</dbReference>
<dbReference type="Gene3D" id="3.30.70.270">
    <property type="match status" value="1"/>
</dbReference>
<evidence type="ECO:0000313" key="5">
    <source>
        <dbReference type="Proteomes" id="UP000198233"/>
    </source>
</evidence>
<dbReference type="PANTHER" id="PTHR35369">
    <property type="entry name" value="BLR3025 PROTEIN-RELATED"/>
    <property type="match status" value="1"/>
</dbReference>
<dbReference type="EMBL" id="CP022272">
    <property type="protein sequence ID" value="ASJ96670.1"/>
    <property type="molecule type" value="Genomic_DNA"/>
</dbReference>
<gene>
    <name evidence="4" type="ORF">CFF01_08775</name>
</gene>
<dbReference type="CDD" id="cd03468">
    <property type="entry name" value="PolY_like"/>
    <property type="match status" value="1"/>
</dbReference>
<evidence type="ECO:0000256" key="1">
    <source>
        <dbReference type="ARBA" id="ARBA00010945"/>
    </source>
</evidence>
<feature type="domain" description="UmuC" evidence="3">
    <location>
        <begin position="27"/>
        <end position="162"/>
    </location>
</feature>
<accession>A0AAC9XNA2</accession>
<dbReference type="SUPFAM" id="SSF56672">
    <property type="entry name" value="DNA/RNA polymerases"/>
    <property type="match status" value="1"/>
</dbReference>
<dbReference type="Pfam" id="PF00817">
    <property type="entry name" value="IMS"/>
    <property type="match status" value="1"/>
</dbReference>
<sequence>MLWLAVYFPHWLLQYQSYHQGIEPGAALALYERQSSQILLSSQAAANQGVEVGQSIATAQTLCPSLQLLTYDNSLSQSASDWLCQWSYAYSARVVPMVCPFDGSKRDDQLQVTDTLLFEVGSMVKVFGSLNQLLRQYHSAAVAYGLECQFALAQNPLLAQLGARYQPMSWPERLIFTQKDVTLEAKAGEEVAQAADAQARVGEEENTQQVLPQVTLMQLAPLAISALPLPLSVQRACENMGLTQTQELLALPLSELGERFGEAMLTLLAQLKGQLPQVHRFYQPPESYQHKLALLYEVSHLEGLAFPLSRMLATLSSYLMQRQQAVLALRLTLVFRDLTMTPLRCDIRYPFAEHRADALLKLCRVQLDSLSLAAPVISLEVEADTLVALAVQTPNWYQSQGKSDVSMRLLSLLEARLGAEKVKGVSNCSHHLPEHSWQSRSFSQWRQTPQGAAWQSSHECAEPKASYQGKTRALSESAGLQVDLAQGSCDGRIRPSWLLRQPEPILPEQVTLLKGPERLLSPWGNEAPRDYYLAQMEQGGLCWVFRTPQGLFLQGWFA</sequence>
<dbReference type="Proteomes" id="UP000198233">
    <property type="component" value="Chromosome"/>
</dbReference>
<dbReference type="InterPro" id="IPR001126">
    <property type="entry name" value="UmuC"/>
</dbReference>
<name>A0AAC9XNA2_9GAMM</name>